<evidence type="ECO:0000256" key="2">
    <source>
        <dbReference type="ARBA" id="ARBA00022723"/>
    </source>
</evidence>
<keyword evidence="8" id="KW-0548">Nucleotidyltransferase</keyword>
<keyword evidence="7" id="KW-0695">RNA-directed DNA polymerase</keyword>
<keyword evidence="8" id="KW-0808">Transferase</keyword>
<evidence type="ECO:0000256" key="3">
    <source>
        <dbReference type="ARBA" id="ARBA00022759"/>
    </source>
</evidence>
<keyword evidence="5" id="KW-0460">Magnesium</keyword>
<dbReference type="PROSITE" id="PS50994">
    <property type="entry name" value="INTEGRASE"/>
    <property type="match status" value="1"/>
</dbReference>
<organism evidence="12 13">
    <name type="scientific">Tanacetum coccineum</name>
    <dbReference type="NCBI Taxonomy" id="301880"/>
    <lineage>
        <taxon>Eukaryota</taxon>
        <taxon>Viridiplantae</taxon>
        <taxon>Streptophyta</taxon>
        <taxon>Embryophyta</taxon>
        <taxon>Tracheophyta</taxon>
        <taxon>Spermatophyta</taxon>
        <taxon>Magnoliopsida</taxon>
        <taxon>eudicotyledons</taxon>
        <taxon>Gunneridae</taxon>
        <taxon>Pentapetalae</taxon>
        <taxon>asterids</taxon>
        <taxon>campanulids</taxon>
        <taxon>Asterales</taxon>
        <taxon>Asteraceae</taxon>
        <taxon>Asteroideae</taxon>
        <taxon>Anthemideae</taxon>
        <taxon>Anthemidinae</taxon>
        <taxon>Tanacetum</taxon>
    </lineage>
</organism>
<keyword evidence="6" id="KW-0229">DNA integration</keyword>
<evidence type="ECO:0000256" key="6">
    <source>
        <dbReference type="ARBA" id="ARBA00022908"/>
    </source>
</evidence>
<evidence type="ECO:0000259" key="11">
    <source>
        <dbReference type="PROSITE" id="PS50994"/>
    </source>
</evidence>
<dbReference type="InterPro" id="IPR039537">
    <property type="entry name" value="Retrotran_Ty1/copia-like"/>
</dbReference>
<name>A0ABQ5GK90_9ASTR</name>
<dbReference type="Pfam" id="PF00665">
    <property type="entry name" value="rve"/>
    <property type="match status" value="1"/>
</dbReference>
<proteinExistence type="predicted"/>
<evidence type="ECO:0000256" key="1">
    <source>
        <dbReference type="ARBA" id="ARBA00022722"/>
    </source>
</evidence>
<dbReference type="Gene3D" id="3.30.420.10">
    <property type="entry name" value="Ribonuclease H-like superfamily/Ribonuclease H"/>
    <property type="match status" value="1"/>
</dbReference>
<evidence type="ECO:0000313" key="13">
    <source>
        <dbReference type="Proteomes" id="UP001151760"/>
    </source>
</evidence>
<evidence type="ECO:0000256" key="8">
    <source>
        <dbReference type="ARBA" id="ARBA00022932"/>
    </source>
</evidence>
<gene>
    <name evidence="12" type="ORF">Tco_1042415</name>
</gene>
<reference evidence="12" key="1">
    <citation type="journal article" date="2022" name="Int. J. Mol. Sci.">
        <title>Draft Genome of Tanacetum Coccineum: Genomic Comparison of Closely Related Tanacetum-Family Plants.</title>
        <authorList>
            <person name="Yamashiro T."/>
            <person name="Shiraishi A."/>
            <person name="Nakayama K."/>
            <person name="Satake H."/>
        </authorList>
    </citation>
    <scope>NUCLEOTIDE SEQUENCE</scope>
</reference>
<keyword evidence="2" id="KW-0479">Metal-binding</keyword>
<dbReference type="SUPFAM" id="SSF53098">
    <property type="entry name" value="Ribonuclease H-like"/>
    <property type="match status" value="1"/>
</dbReference>
<dbReference type="PANTHER" id="PTHR42648">
    <property type="entry name" value="TRANSPOSASE, PUTATIVE-RELATED"/>
    <property type="match status" value="1"/>
</dbReference>
<keyword evidence="13" id="KW-1185">Reference proteome</keyword>
<keyword evidence="8" id="KW-0239">DNA-directed DNA polymerase</keyword>
<dbReference type="Proteomes" id="UP001151760">
    <property type="component" value="Unassembled WGS sequence"/>
</dbReference>
<dbReference type="InterPro" id="IPR036397">
    <property type="entry name" value="RNaseH_sf"/>
</dbReference>
<comment type="caution">
    <text evidence="12">The sequence shown here is derived from an EMBL/GenBank/DDBJ whole genome shotgun (WGS) entry which is preliminary data.</text>
</comment>
<evidence type="ECO:0000256" key="9">
    <source>
        <dbReference type="ARBA" id="ARBA00023172"/>
    </source>
</evidence>
<evidence type="ECO:0000256" key="7">
    <source>
        <dbReference type="ARBA" id="ARBA00022918"/>
    </source>
</evidence>
<dbReference type="InterPro" id="IPR012337">
    <property type="entry name" value="RNaseH-like_sf"/>
</dbReference>
<dbReference type="InterPro" id="IPR001584">
    <property type="entry name" value="Integrase_cat-core"/>
</dbReference>
<dbReference type="InterPro" id="IPR025724">
    <property type="entry name" value="GAG-pre-integrase_dom"/>
</dbReference>
<dbReference type="EMBL" id="BQNB010018554">
    <property type="protein sequence ID" value="GJT75690.1"/>
    <property type="molecule type" value="Genomic_DNA"/>
</dbReference>
<feature type="region of interest" description="Disordered" evidence="10">
    <location>
        <begin position="165"/>
        <end position="201"/>
    </location>
</feature>
<evidence type="ECO:0000256" key="10">
    <source>
        <dbReference type="SAM" id="MobiDB-lite"/>
    </source>
</evidence>
<dbReference type="Pfam" id="PF13976">
    <property type="entry name" value="gag_pre-integrs"/>
    <property type="match status" value="1"/>
</dbReference>
<keyword evidence="1" id="KW-0540">Nuclease</keyword>
<dbReference type="PANTHER" id="PTHR42648:SF11">
    <property type="entry name" value="TRANSPOSON TY4-P GAG-POL POLYPROTEIN"/>
    <property type="match status" value="1"/>
</dbReference>
<evidence type="ECO:0000313" key="12">
    <source>
        <dbReference type="EMBL" id="GJT75690.1"/>
    </source>
</evidence>
<evidence type="ECO:0000256" key="5">
    <source>
        <dbReference type="ARBA" id="ARBA00022842"/>
    </source>
</evidence>
<protein>
    <submittedName>
        <fullName evidence="12">Integrase, catalytic region, zinc finger, CCHC-type containing protein</fullName>
    </submittedName>
</protein>
<keyword evidence="9" id="KW-0233">DNA recombination</keyword>
<feature type="domain" description="Integrase catalytic" evidence="11">
    <location>
        <begin position="489"/>
        <end position="635"/>
    </location>
</feature>
<keyword evidence="4" id="KW-0378">Hydrolase</keyword>
<sequence>MEKLKNENVSLGLKVQSLIKERENVKLEYKKLFNSIKKTRTQTQRELNELIEHVNQKTYAYADIRAKNQNLLMTISDLKTKLKNAEKGKSVNTKFDETNVSNQLLCVTPLNKQVFQKKIVAPKTEEKHVLSKIVTLQTSPNKKKDVEINKNVIASRMYKVKISKKQETNSNKAKSVLPSTGLKAASSVRRPSNRDLPFKNSVLSNTKKSSEKVEVSVRTNKKTYAASKNVVLNKKIVTDVNVKNALKAKDVLCVSCAKNVLIPCHDKCLANYKLNVHSKVKRALFTTPRTAKSTFKDTTPVVSKTMFSVTTTQSKSLDTNLVVSKTKIDAVTPLSAKRKISSAFKSILVVHIILWIVDSGFSKHMTGLGHNLFSVGQFCNGDLEIAFRSNTCYVRNLEGDNLLTRARESNLYTISISDMAASSHVYLLSKATSTKSWLWYRRLSHLDFGTINDLTKHDLVDDLPKLKYSKDHLCYACEQGKSKKSSHQPKLVPSTHSKLELLHMDLCEPMRVETINEKKYILVIVDDYSRFTWVYFLHTKDETPEIIKKFIAQVQLNYNAKIHKIHTDNGTEFNNATLEAHYKKLGIMQKISNARTPQQNGVVERRNRTLVEAAHTMLIISRLLEFLWAEAISTA</sequence>
<keyword evidence="3" id="KW-0255">Endonuclease</keyword>
<reference evidence="12" key="2">
    <citation type="submission" date="2022-01" db="EMBL/GenBank/DDBJ databases">
        <authorList>
            <person name="Yamashiro T."/>
            <person name="Shiraishi A."/>
            <person name="Satake H."/>
            <person name="Nakayama K."/>
        </authorList>
    </citation>
    <scope>NUCLEOTIDE SEQUENCE</scope>
</reference>
<evidence type="ECO:0000256" key="4">
    <source>
        <dbReference type="ARBA" id="ARBA00022801"/>
    </source>
</evidence>
<accession>A0ABQ5GK90</accession>